<accession>A0ABM5M352</accession>
<gene>
    <name evidence="1" type="ordered locus">BATR1942_18005</name>
</gene>
<evidence type="ECO:0000313" key="2">
    <source>
        <dbReference type="Proteomes" id="UP000006867"/>
    </source>
</evidence>
<evidence type="ECO:0000313" key="1">
    <source>
        <dbReference type="EMBL" id="ADP34518.1"/>
    </source>
</evidence>
<reference evidence="1 2" key="1">
    <citation type="journal article" date="2011" name="Front. Microbiol.">
        <title>Genomic signatures of strain selection and enhancement in Bacillus atrophaeus var. globigii, a historical biowarfare simulant.</title>
        <authorList>
            <person name="Gibbons H.S."/>
            <person name="Broomall S.M."/>
            <person name="McNew L.A."/>
            <person name="Daligault H."/>
            <person name="Chapman C."/>
            <person name="Bruce D."/>
            <person name="Karavis M."/>
            <person name="Krepps M."/>
            <person name="McGregor P.A."/>
            <person name="Hong C."/>
            <person name="Park K.H."/>
            <person name="Akmal A."/>
            <person name="Feldman A."/>
            <person name="Lin J.S."/>
            <person name="Chang W.E."/>
            <person name="Higgs B.W."/>
            <person name="Demirev P."/>
            <person name="Lindquist J."/>
            <person name="Liem A."/>
            <person name="Fochler E."/>
            <person name="Read T.D."/>
            <person name="Tapia R."/>
            <person name="Johnson S."/>
            <person name="Bishop-Lilly K.A."/>
            <person name="Detter C."/>
            <person name="Han C."/>
            <person name="Sozhamannan S."/>
            <person name="Rosenzweig C.N."/>
            <person name="Skowronski E.W."/>
        </authorList>
    </citation>
    <scope>NUCLEOTIDE SEQUENCE [LARGE SCALE GENOMIC DNA]</scope>
    <source>
        <strain evidence="1 2">1942</strain>
    </source>
</reference>
<name>A0ABM5M352_BACA1</name>
<protein>
    <submittedName>
        <fullName evidence="1">Uncharacterized protein</fullName>
    </submittedName>
</protein>
<proteinExistence type="predicted"/>
<organism evidence="1 2">
    <name type="scientific">Bacillus atrophaeus (strain 1942)</name>
    <dbReference type="NCBI Taxonomy" id="720555"/>
    <lineage>
        <taxon>Bacteria</taxon>
        <taxon>Bacillati</taxon>
        <taxon>Bacillota</taxon>
        <taxon>Bacilli</taxon>
        <taxon>Bacillales</taxon>
        <taxon>Bacillaceae</taxon>
        <taxon>Bacillus</taxon>
    </lineage>
</organism>
<keyword evidence="2" id="KW-1185">Reference proteome</keyword>
<dbReference type="EMBL" id="CP002207">
    <property type="protein sequence ID" value="ADP34518.1"/>
    <property type="molecule type" value="Genomic_DNA"/>
</dbReference>
<sequence length="49" mass="5687">MNAEVIKKGRRFFKLRSSIHSVPLYLLCNFTMVNWRKDEEGGGKAACHF</sequence>
<dbReference type="Proteomes" id="UP000006867">
    <property type="component" value="Chromosome"/>
</dbReference>